<evidence type="ECO:0000256" key="1">
    <source>
        <dbReference type="SAM" id="Phobius"/>
    </source>
</evidence>
<sequence>MRFFLMGPRMMGLRPGISFGENDFRRAVSRQGAADNHMTGTFVYVIRGAGNHHKIGVSTDPIARIATLQTGSHEPLDFAYIGVTPGTGFNVEQLAHEILKDYRATGEWFSVPASIAIGAVLEAANRLTEPMQQVQPAMVPQIIQLAKLPDPATGKKPAPRWMHWMLWTSIAIFALLVLLVATAPKH</sequence>
<dbReference type="Pfam" id="PF13455">
    <property type="entry name" value="MUG113"/>
    <property type="match status" value="1"/>
</dbReference>
<gene>
    <name evidence="3" type="ORF">HAP48_025995</name>
</gene>
<feature type="transmembrane region" description="Helical" evidence="1">
    <location>
        <begin position="164"/>
        <end position="183"/>
    </location>
</feature>
<keyword evidence="1" id="KW-1133">Transmembrane helix</keyword>
<feature type="domain" description="Bacteriophage T5 Orf172 DNA-binding" evidence="2">
    <location>
        <begin position="47"/>
        <end position="123"/>
    </location>
</feature>
<dbReference type="SMART" id="SM00974">
    <property type="entry name" value="T5orf172"/>
    <property type="match status" value="1"/>
</dbReference>
<protein>
    <submittedName>
        <fullName evidence="3">GIY-YIG nuclease family protein</fullName>
    </submittedName>
</protein>
<keyword evidence="1" id="KW-0472">Membrane</keyword>
<accession>A0A974A3K9</accession>
<evidence type="ECO:0000259" key="2">
    <source>
        <dbReference type="SMART" id="SM00974"/>
    </source>
</evidence>
<keyword evidence="1" id="KW-0812">Transmembrane</keyword>
<name>A0A974A3K9_9BRAD</name>
<dbReference type="EMBL" id="JAAOLE020000001">
    <property type="protein sequence ID" value="NVI46349.1"/>
    <property type="molecule type" value="Genomic_DNA"/>
</dbReference>
<comment type="caution">
    <text evidence="3">The sequence shown here is derived from an EMBL/GenBank/DDBJ whole genome shotgun (WGS) entry which is preliminary data.</text>
</comment>
<evidence type="ECO:0000313" key="3">
    <source>
        <dbReference type="EMBL" id="NVI46349.1"/>
    </source>
</evidence>
<reference evidence="3" key="1">
    <citation type="submission" date="2020-06" db="EMBL/GenBank/DDBJ databases">
        <title>Whole Genome Sequence of Bradyrhizobium sp. Strain 1S1.</title>
        <authorList>
            <person name="Bromfield E.S.P."/>
            <person name="Cloutier S."/>
        </authorList>
    </citation>
    <scope>NUCLEOTIDE SEQUENCE [LARGE SCALE GENOMIC DNA]</scope>
    <source>
        <strain evidence="3">1S1</strain>
    </source>
</reference>
<organism evidence="3">
    <name type="scientific">Bradyrhizobium septentrionale</name>
    <dbReference type="NCBI Taxonomy" id="1404411"/>
    <lineage>
        <taxon>Bacteria</taxon>
        <taxon>Pseudomonadati</taxon>
        <taxon>Pseudomonadota</taxon>
        <taxon>Alphaproteobacteria</taxon>
        <taxon>Hyphomicrobiales</taxon>
        <taxon>Nitrobacteraceae</taxon>
        <taxon>Bradyrhizobium</taxon>
    </lineage>
</organism>
<dbReference type="AlphaFoldDB" id="A0A974A3K9"/>
<dbReference type="InterPro" id="IPR018306">
    <property type="entry name" value="Phage_T5_Orf172_DNA-bd"/>
</dbReference>
<proteinExistence type="predicted"/>